<gene>
    <name evidence="2" type="ORF">JT362_32110</name>
</gene>
<comment type="caution">
    <text evidence="2">The sequence shown here is derived from an EMBL/GenBank/DDBJ whole genome shotgun (WGS) entry which is preliminary data.</text>
</comment>
<accession>A0ABT2JJ71</accession>
<keyword evidence="1" id="KW-0812">Transmembrane</keyword>
<dbReference type="RefSeq" id="WP_260195681.1">
    <property type="nucleotide sequence ID" value="NZ_JAFFZE010000028.1"/>
</dbReference>
<keyword evidence="1" id="KW-1133">Transmembrane helix</keyword>
<protein>
    <submittedName>
        <fullName evidence="2">Uncharacterized protein</fullName>
    </submittedName>
</protein>
<proteinExistence type="predicted"/>
<evidence type="ECO:0000256" key="1">
    <source>
        <dbReference type="SAM" id="Phobius"/>
    </source>
</evidence>
<name>A0ABT2JJ71_9PSEU</name>
<dbReference type="EMBL" id="JAFFZE010000028">
    <property type="protein sequence ID" value="MCT2587771.1"/>
    <property type="molecule type" value="Genomic_DNA"/>
</dbReference>
<dbReference type="Proteomes" id="UP001156441">
    <property type="component" value="Unassembled WGS sequence"/>
</dbReference>
<keyword evidence="3" id="KW-1185">Reference proteome</keyword>
<sequence>MRVVDVAQIVAAFGGLAGFAALSMEVRWRRNGRKVPSTDLLASLGWLMEQLAELTAAGQRLAWFTDEPKKRETRLLAVLNTQIVDDKLNRLVGEARAGYRRAFASSSSVHQDRQMMHVEAARKACIEAIERAGELRRKYG</sequence>
<keyword evidence="1" id="KW-0472">Membrane</keyword>
<reference evidence="2 3" key="1">
    <citation type="submission" date="2021-02" db="EMBL/GenBank/DDBJ databases">
        <title>Actinophytocola xerophila sp. nov., isolated from soil of cotton cropping field.</title>
        <authorList>
            <person name="Huang R."/>
            <person name="Chen X."/>
            <person name="Ge X."/>
            <person name="Liu W."/>
        </authorList>
    </citation>
    <scope>NUCLEOTIDE SEQUENCE [LARGE SCALE GENOMIC DNA]</scope>
    <source>
        <strain evidence="2 3">S1-96</strain>
    </source>
</reference>
<feature type="transmembrane region" description="Helical" evidence="1">
    <location>
        <begin position="6"/>
        <end position="24"/>
    </location>
</feature>
<evidence type="ECO:0000313" key="2">
    <source>
        <dbReference type="EMBL" id="MCT2587771.1"/>
    </source>
</evidence>
<organism evidence="2 3">
    <name type="scientific">Actinophytocola gossypii</name>
    <dbReference type="NCBI Taxonomy" id="2812003"/>
    <lineage>
        <taxon>Bacteria</taxon>
        <taxon>Bacillati</taxon>
        <taxon>Actinomycetota</taxon>
        <taxon>Actinomycetes</taxon>
        <taxon>Pseudonocardiales</taxon>
        <taxon>Pseudonocardiaceae</taxon>
    </lineage>
</organism>
<evidence type="ECO:0000313" key="3">
    <source>
        <dbReference type="Proteomes" id="UP001156441"/>
    </source>
</evidence>